<evidence type="ECO:0000256" key="2">
    <source>
        <dbReference type="ARBA" id="ARBA00022692"/>
    </source>
</evidence>
<comment type="caution">
    <text evidence="7">The sequence shown here is derived from an EMBL/GenBank/DDBJ whole genome shotgun (WGS) entry which is preliminary data.</text>
</comment>
<dbReference type="InterPro" id="IPR020846">
    <property type="entry name" value="MFS_dom"/>
</dbReference>
<evidence type="ECO:0000313" key="7">
    <source>
        <dbReference type="EMBL" id="KZZ95663.1"/>
    </source>
</evidence>
<evidence type="ECO:0000259" key="6">
    <source>
        <dbReference type="PROSITE" id="PS50850"/>
    </source>
</evidence>
<keyword evidence="8" id="KW-1185">Reference proteome</keyword>
<accession>A0A162IMS2</accession>
<dbReference type="OrthoDB" id="2533084at2759"/>
<evidence type="ECO:0000313" key="8">
    <source>
        <dbReference type="Proteomes" id="UP000242877"/>
    </source>
</evidence>
<keyword evidence="3 5" id="KW-1133">Transmembrane helix</keyword>
<sequence length="532" mass="59514">MSMPPPGTVELLEFSTNEVGEPIIIHLPVPTNDPNDPLNWPNWRKNLNFFFVFAFSAAVFTTLMIQSIFWQQMNEELGITYQHLNWSVAVQSVGLAMGCMLFVPFTKKYGRRSSYILSMSVLTASYWWTSRLQSTAELYITNLIQGLASALNETLAQITIADLYFVHQRGRANSWYMVAVVLGSYLLPVAGGAQAAYEGWRVSYYTCAACMTVLCIVSIFFFEETKYIPVVDGVEQSLQSNGVMPRHDNGLDKDIKIDDDASARDSFDYKKDDTSPVPPMKSYRERLAWTTKTEESLWELFKAPILTTGLPAVAWTSLQYAAVVAWINVISSVMSEYFSAPPYNMSTMGVGAMAVPGFIGAVLGSFYCGLFGDWLITYLAKKNGGIYEPEMRLYPLALPLITMLPGAVMFGVCLERGEHWILPAVGIGLFSFGMGALGDATFTFCIDSYRELTGEAFVMISFWRNVVSIGIPFAIAPWEQMGVGNMHIVLGVIQFALTVTFIPMIYWGKKLRAKSGPYYYELVRRQVSPNKR</sequence>
<feature type="transmembrane region" description="Helical" evidence="5">
    <location>
        <begin position="488"/>
        <end position="507"/>
    </location>
</feature>
<organism evidence="7 8">
    <name type="scientific">Ascosphaera apis ARSEF 7405</name>
    <dbReference type="NCBI Taxonomy" id="392613"/>
    <lineage>
        <taxon>Eukaryota</taxon>
        <taxon>Fungi</taxon>
        <taxon>Dikarya</taxon>
        <taxon>Ascomycota</taxon>
        <taxon>Pezizomycotina</taxon>
        <taxon>Eurotiomycetes</taxon>
        <taxon>Eurotiomycetidae</taxon>
        <taxon>Onygenales</taxon>
        <taxon>Ascosphaeraceae</taxon>
        <taxon>Ascosphaera</taxon>
    </lineage>
</organism>
<dbReference type="PROSITE" id="PS50850">
    <property type="entry name" value="MFS"/>
    <property type="match status" value="1"/>
</dbReference>
<feature type="domain" description="Major facilitator superfamily (MFS) profile" evidence="6">
    <location>
        <begin position="47"/>
        <end position="512"/>
    </location>
</feature>
<feature type="transmembrane region" description="Helical" evidence="5">
    <location>
        <begin position="83"/>
        <end position="103"/>
    </location>
</feature>
<dbReference type="InterPro" id="IPR036259">
    <property type="entry name" value="MFS_trans_sf"/>
</dbReference>
<feature type="transmembrane region" description="Helical" evidence="5">
    <location>
        <begin position="175"/>
        <end position="196"/>
    </location>
</feature>
<dbReference type="GO" id="GO:0022857">
    <property type="term" value="F:transmembrane transporter activity"/>
    <property type="evidence" value="ECO:0007669"/>
    <property type="project" value="InterPro"/>
</dbReference>
<protein>
    <submittedName>
        <fullName evidence="7">Major facilitator superfamily domain, general substrate transporter</fullName>
    </submittedName>
</protein>
<feature type="transmembrane region" description="Helical" evidence="5">
    <location>
        <begin position="420"/>
        <end position="444"/>
    </location>
</feature>
<feature type="transmembrane region" description="Helical" evidence="5">
    <location>
        <begin position="456"/>
        <end position="476"/>
    </location>
</feature>
<proteinExistence type="predicted"/>
<dbReference type="AlphaFoldDB" id="A0A162IMS2"/>
<evidence type="ECO:0000256" key="5">
    <source>
        <dbReference type="SAM" id="Phobius"/>
    </source>
</evidence>
<dbReference type="Proteomes" id="UP000242877">
    <property type="component" value="Unassembled WGS sequence"/>
</dbReference>
<dbReference type="GO" id="GO:0005886">
    <property type="term" value="C:plasma membrane"/>
    <property type="evidence" value="ECO:0007669"/>
    <property type="project" value="TreeGrafter"/>
</dbReference>
<feature type="transmembrane region" description="Helical" evidence="5">
    <location>
        <begin position="202"/>
        <end position="222"/>
    </location>
</feature>
<dbReference type="Gene3D" id="1.20.1250.20">
    <property type="entry name" value="MFS general substrate transporter like domains"/>
    <property type="match status" value="1"/>
</dbReference>
<feature type="transmembrane region" description="Helical" evidence="5">
    <location>
        <begin position="49"/>
        <end position="71"/>
    </location>
</feature>
<feature type="transmembrane region" description="Helical" evidence="5">
    <location>
        <begin position="350"/>
        <end position="372"/>
    </location>
</feature>
<comment type="subcellular location">
    <subcellularLocation>
        <location evidence="1">Membrane</location>
        <topology evidence="1">Multi-pass membrane protein</topology>
    </subcellularLocation>
</comment>
<dbReference type="PANTHER" id="PTHR23502:SF50">
    <property type="entry name" value="TRANSPORTER, PUTATIVE (AFU_ORTHOLOGUE AFUA_5G00430)-RELATED"/>
    <property type="match status" value="1"/>
</dbReference>
<dbReference type="SUPFAM" id="SSF103473">
    <property type="entry name" value="MFS general substrate transporter"/>
    <property type="match status" value="1"/>
</dbReference>
<dbReference type="InterPro" id="IPR011701">
    <property type="entry name" value="MFS"/>
</dbReference>
<feature type="transmembrane region" description="Helical" evidence="5">
    <location>
        <begin position="393"/>
        <end position="414"/>
    </location>
</feature>
<dbReference type="Pfam" id="PF07690">
    <property type="entry name" value="MFS_1"/>
    <property type="match status" value="1"/>
</dbReference>
<reference evidence="7 8" key="1">
    <citation type="journal article" date="2016" name="Genome Biol. Evol.">
        <title>Divergent and convergent evolution of fungal pathogenicity.</title>
        <authorList>
            <person name="Shang Y."/>
            <person name="Xiao G."/>
            <person name="Zheng P."/>
            <person name="Cen K."/>
            <person name="Zhan S."/>
            <person name="Wang C."/>
        </authorList>
    </citation>
    <scope>NUCLEOTIDE SEQUENCE [LARGE SCALE GENOMIC DNA]</scope>
    <source>
        <strain evidence="7 8">ARSEF 7405</strain>
    </source>
</reference>
<dbReference type="EMBL" id="AZGZ01000004">
    <property type="protein sequence ID" value="KZZ95663.1"/>
    <property type="molecule type" value="Genomic_DNA"/>
</dbReference>
<evidence type="ECO:0000256" key="4">
    <source>
        <dbReference type="ARBA" id="ARBA00023136"/>
    </source>
</evidence>
<dbReference type="PANTHER" id="PTHR23502">
    <property type="entry name" value="MAJOR FACILITATOR SUPERFAMILY"/>
    <property type="match status" value="1"/>
</dbReference>
<dbReference type="VEuPathDB" id="FungiDB:AAP_01339"/>
<feature type="transmembrane region" description="Helical" evidence="5">
    <location>
        <begin position="312"/>
        <end position="330"/>
    </location>
</feature>
<keyword evidence="2 5" id="KW-0812">Transmembrane</keyword>
<evidence type="ECO:0000256" key="3">
    <source>
        <dbReference type="ARBA" id="ARBA00022989"/>
    </source>
</evidence>
<gene>
    <name evidence="7" type="ORF">AAP_01339</name>
</gene>
<evidence type="ECO:0000256" key="1">
    <source>
        <dbReference type="ARBA" id="ARBA00004141"/>
    </source>
</evidence>
<keyword evidence="4 5" id="KW-0472">Membrane</keyword>
<name>A0A162IMS2_9EURO</name>